<evidence type="ECO:0000256" key="1">
    <source>
        <dbReference type="SAM" id="SignalP"/>
    </source>
</evidence>
<dbReference type="EMBL" id="QFYS01000009">
    <property type="protein sequence ID" value="RAK63009.1"/>
    <property type="molecule type" value="Genomic_DNA"/>
</dbReference>
<name>A0A328B830_9CAUL</name>
<evidence type="ECO:0000313" key="3">
    <source>
        <dbReference type="Proteomes" id="UP000249524"/>
    </source>
</evidence>
<dbReference type="OrthoDB" id="9956084at2"/>
<organism evidence="2 3">
    <name type="scientific">Phenylobacterium kunshanense</name>
    <dbReference type="NCBI Taxonomy" id="1445034"/>
    <lineage>
        <taxon>Bacteria</taxon>
        <taxon>Pseudomonadati</taxon>
        <taxon>Pseudomonadota</taxon>
        <taxon>Alphaproteobacteria</taxon>
        <taxon>Caulobacterales</taxon>
        <taxon>Caulobacteraceae</taxon>
        <taxon>Phenylobacterium</taxon>
    </lineage>
</organism>
<gene>
    <name evidence="2" type="ORF">DJ019_17180</name>
</gene>
<accession>A0A328B830</accession>
<sequence>MRGLLCGLAMLGLSGCGTLSTIAGASGGSDNAEMLRALGAHLDGCDRHYQGGLGVGASFTFTIDCKAQASIPPET</sequence>
<feature type="chain" id="PRO_5016374498" description="Lipoprotein" evidence="1">
    <location>
        <begin position="26"/>
        <end position="75"/>
    </location>
</feature>
<feature type="signal peptide" evidence="1">
    <location>
        <begin position="1"/>
        <end position="25"/>
    </location>
</feature>
<dbReference type="RefSeq" id="WP_111277322.1">
    <property type="nucleotide sequence ID" value="NZ_QFYS01000009.1"/>
</dbReference>
<evidence type="ECO:0000313" key="2">
    <source>
        <dbReference type="EMBL" id="RAK63009.1"/>
    </source>
</evidence>
<keyword evidence="3" id="KW-1185">Reference proteome</keyword>
<comment type="caution">
    <text evidence="2">The sequence shown here is derived from an EMBL/GenBank/DDBJ whole genome shotgun (WGS) entry which is preliminary data.</text>
</comment>
<protein>
    <recommendedName>
        <fullName evidence="4">Lipoprotein</fullName>
    </recommendedName>
</protein>
<proteinExistence type="predicted"/>
<keyword evidence="1" id="KW-0732">Signal</keyword>
<dbReference type="Proteomes" id="UP000249524">
    <property type="component" value="Unassembled WGS sequence"/>
</dbReference>
<dbReference type="AlphaFoldDB" id="A0A328B830"/>
<dbReference type="PROSITE" id="PS51257">
    <property type="entry name" value="PROKAR_LIPOPROTEIN"/>
    <property type="match status" value="1"/>
</dbReference>
<evidence type="ECO:0008006" key="4">
    <source>
        <dbReference type="Google" id="ProtNLM"/>
    </source>
</evidence>
<reference evidence="2 3" key="1">
    <citation type="submission" date="2018-05" db="EMBL/GenBank/DDBJ databases">
        <authorList>
            <person name="Lanie J.A."/>
            <person name="Ng W.-L."/>
            <person name="Kazmierczak K.M."/>
            <person name="Andrzejewski T.M."/>
            <person name="Davidsen T.M."/>
            <person name="Wayne K.J."/>
            <person name="Tettelin H."/>
            <person name="Glass J.I."/>
            <person name="Rusch D."/>
            <person name="Podicherti R."/>
            <person name="Tsui H.-C.T."/>
            <person name="Winkler M.E."/>
        </authorList>
    </citation>
    <scope>NUCLEOTIDE SEQUENCE [LARGE SCALE GENOMIC DNA]</scope>
    <source>
        <strain evidence="2 3">BUT-10</strain>
    </source>
</reference>